<evidence type="ECO:0000256" key="5">
    <source>
        <dbReference type="SAM" id="MobiDB-lite"/>
    </source>
</evidence>
<dbReference type="Proteomes" id="UP001338582">
    <property type="component" value="Chromosome 4"/>
</dbReference>
<keyword evidence="2 4" id="KW-0371">Homeobox</keyword>
<evidence type="ECO:0000256" key="4">
    <source>
        <dbReference type="PROSITE-ProRule" id="PRU00108"/>
    </source>
</evidence>
<dbReference type="InterPro" id="IPR001356">
    <property type="entry name" value="HD"/>
</dbReference>
<protein>
    <recommendedName>
        <fullName evidence="6">Homeobox domain-containing protein</fullName>
    </recommendedName>
</protein>
<dbReference type="InterPro" id="IPR009057">
    <property type="entry name" value="Homeodomain-like_sf"/>
</dbReference>
<evidence type="ECO:0000256" key="3">
    <source>
        <dbReference type="ARBA" id="ARBA00023242"/>
    </source>
</evidence>
<keyword evidence="1 4" id="KW-0238">DNA-binding</keyword>
<dbReference type="PANTHER" id="PTHR11850">
    <property type="entry name" value="HOMEOBOX PROTEIN TRANSCRIPTION FACTORS"/>
    <property type="match status" value="1"/>
</dbReference>
<name>A0AAX4HD09_9ASCO</name>
<evidence type="ECO:0000256" key="2">
    <source>
        <dbReference type="ARBA" id="ARBA00023155"/>
    </source>
</evidence>
<evidence type="ECO:0000259" key="6">
    <source>
        <dbReference type="PROSITE" id="PS50071"/>
    </source>
</evidence>
<dbReference type="Pfam" id="PF05920">
    <property type="entry name" value="Homeobox_KN"/>
    <property type="match status" value="1"/>
</dbReference>
<reference evidence="7 8" key="1">
    <citation type="submission" date="2023-10" db="EMBL/GenBank/DDBJ databases">
        <title>Draft Genome Sequence of Candida saopaulonensis from a very Premature Infant with Sepsis.</title>
        <authorList>
            <person name="Ning Y."/>
            <person name="Dai R."/>
            <person name="Xiao M."/>
            <person name="Xu Y."/>
            <person name="Yan Q."/>
            <person name="Zhang L."/>
        </authorList>
    </citation>
    <scope>NUCLEOTIDE SEQUENCE [LARGE SCALE GENOMIC DNA]</scope>
    <source>
        <strain evidence="7 8">19XY460</strain>
    </source>
</reference>
<gene>
    <name evidence="7" type="ORF">PUMCH_003877</name>
</gene>
<accession>A0AAX4HD09</accession>
<dbReference type="GO" id="GO:0006355">
    <property type="term" value="P:regulation of DNA-templated transcription"/>
    <property type="evidence" value="ECO:0007669"/>
    <property type="project" value="InterPro"/>
</dbReference>
<comment type="subcellular location">
    <subcellularLocation>
        <location evidence="4">Nucleus</location>
    </subcellularLocation>
</comment>
<evidence type="ECO:0000313" key="7">
    <source>
        <dbReference type="EMBL" id="WPK26522.1"/>
    </source>
</evidence>
<dbReference type="InterPro" id="IPR050224">
    <property type="entry name" value="TALE_homeobox"/>
</dbReference>
<dbReference type="EMBL" id="CP138897">
    <property type="protein sequence ID" value="WPK26522.1"/>
    <property type="molecule type" value="Genomic_DNA"/>
</dbReference>
<dbReference type="RefSeq" id="XP_062878903.1">
    <property type="nucleotide sequence ID" value="XM_063022833.1"/>
</dbReference>
<feature type="region of interest" description="Disordered" evidence="5">
    <location>
        <begin position="182"/>
        <end position="201"/>
    </location>
</feature>
<dbReference type="GeneID" id="88174940"/>
<evidence type="ECO:0000256" key="1">
    <source>
        <dbReference type="ARBA" id="ARBA00023125"/>
    </source>
</evidence>
<dbReference type="SMART" id="SM00389">
    <property type="entry name" value="HOX"/>
    <property type="match status" value="1"/>
</dbReference>
<evidence type="ECO:0000313" key="8">
    <source>
        <dbReference type="Proteomes" id="UP001338582"/>
    </source>
</evidence>
<dbReference type="CDD" id="cd00086">
    <property type="entry name" value="homeodomain"/>
    <property type="match status" value="1"/>
</dbReference>
<keyword evidence="3 4" id="KW-0539">Nucleus</keyword>
<dbReference type="KEGG" id="asau:88174940"/>
<dbReference type="InterPro" id="IPR008422">
    <property type="entry name" value="KN_HD"/>
</dbReference>
<dbReference type="Gene3D" id="1.10.10.60">
    <property type="entry name" value="Homeodomain-like"/>
    <property type="match status" value="1"/>
</dbReference>
<organism evidence="7 8">
    <name type="scientific">Australozyma saopauloensis</name>
    <dbReference type="NCBI Taxonomy" id="291208"/>
    <lineage>
        <taxon>Eukaryota</taxon>
        <taxon>Fungi</taxon>
        <taxon>Dikarya</taxon>
        <taxon>Ascomycota</taxon>
        <taxon>Saccharomycotina</taxon>
        <taxon>Pichiomycetes</taxon>
        <taxon>Metschnikowiaceae</taxon>
        <taxon>Australozyma</taxon>
    </lineage>
</organism>
<dbReference type="SUPFAM" id="SSF46689">
    <property type="entry name" value="Homeodomain-like"/>
    <property type="match status" value="1"/>
</dbReference>
<dbReference type="PROSITE" id="PS50071">
    <property type="entry name" value="HOMEOBOX_2"/>
    <property type="match status" value="1"/>
</dbReference>
<dbReference type="AlphaFoldDB" id="A0AAX4HD09"/>
<dbReference type="GO" id="GO:0005634">
    <property type="term" value="C:nucleus"/>
    <property type="evidence" value="ECO:0007669"/>
    <property type="project" value="UniProtKB-SubCell"/>
</dbReference>
<feature type="DNA-binding region" description="Homeobox" evidence="4">
    <location>
        <begin position="196"/>
        <end position="258"/>
    </location>
</feature>
<proteinExistence type="predicted"/>
<keyword evidence="8" id="KW-1185">Reference proteome</keyword>
<dbReference type="GO" id="GO:0003677">
    <property type="term" value="F:DNA binding"/>
    <property type="evidence" value="ECO:0007669"/>
    <property type="project" value="UniProtKB-UniRule"/>
</dbReference>
<feature type="domain" description="Homeobox" evidence="6">
    <location>
        <begin position="194"/>
        <end position="257"/>
    </location>
</feature>
<sequence length="264" mass="29588">MNSRVSLPPISDILSNSATKPVSLEDAVRAYNPAQPTYPYPQAPMIIQQMPIQQSGNMPIQSGSIMAAPTMIAASPMNMGHPLNPVYPMVPMPSYRLINPNYHVGEAPHLPNSSFTYRYPMAVPPPSQQPQLLQTQPQHHSAPAVVGGGLRALIVSELSTKASTPASPTSLDRVNRMTPERVSEMVRRPTPSPPVRSRTRNNLPKETTYILLKWLEEHLNHPYPNSFEKTQLMFSTGLNQQQLSNWFINARRRKIRAMKQRQKV</sequence>